<evidence type="ECO:0008006" key="4">
    <source>
        <dbReference type="Google" id="ProtNLM"/>
    </source>
</evidence>
<comment type="caution">
    <text evidence="2">The sequence shown here is derived from an EMBL/GenBank/DDBJ whole genome shotgun (WGS) entry which is preliminary data.</text>
</comment>
<dbReference type="STRING" id="563192.HMPREF0179_01057"/>
<name>E5Y4E5_BILW3</name>
<dbReference type="Proteomes" id="UP000006034">
    <property type="component" value="Unassembled WGS sequence"/>
</dbReference>
<sequence length="311" mass="34023">MMRTLLDRLLFALPSPPSRASLVRGGLYLLFGLLLYGLFLGVLYMRELGVVGLRQWCGRLPGVQVSMSRPEMSFFPPALEIADLTVQPPNASEPLAFRNVRAGLTVFPLGISLDADIAGGGLAATVTPSSLWNPERLAVWSSLSGVGIEPLLRPFMGKTSLVQIRSGKLEGSATLDLPLLNGRPEPLAGEGSLNLSLRGGLADLSLPMLKSSRLDKLEGTVETGWKRDRLTLHQLAVRSPMLACTVQGQVTLVPRDLPASRMDVQSALRIPLEQVREELMPERTLQSLKDKGEVRVRIRDTFRRPSFDVQP</sequence>
<accession>E5Y4E5</accession>
<evidence type="ECO:0000313" key="2">
    <source>
        <dbReference type="EMBL" id="EFV45129.1"/>
    </source>
</evidence>
<dbReference type="EMBL" id="ADCP02000001">
    <property type="protein sequence ID" value="EFV45129.1"/>
    <property type="molecule type" value="Genomic_DNA"/>
</dbReference>
<evidence type="ECO:0000313" key="3">
    <source>
        <dbReference type="Proteomes" id="UP000006034"/>
    </source>
</evidence>
<feature type="transmembrane region" description="Helical" evidence="1">
    <location>
        <begin position="25"/>
        <end position="45"/>
    </location>
</feature>
<evidence type="ECO:0000256" key="1">
    <source>
        <dbReference type="SAM" id="Phobius"/>
    </source>
</evidence>
<keyword evidence="3" id="KW-1185">Reference proteome</keyword>
<organism evidence="2 3">
    <name type="scientific">Bilophila wadsworthia (strain 3_1_6)</name>
    <dbReference type="NCBI Taxonomy" id="563192"/>
    <lineage>
        <taxon>Bacteria</taxon>
        <taxon>Pseudomonadati</taxon>
        <taxon>Thermodesulfobacteriota</taxon>
        <taxon>Desulfovibrionia</taxon>
        <taxon>Desulfovibrionales</taxon>
        <taxon>Desulfovibrionaceae</taxon>
        <taxon>Bilophila</taxon>
    </lineage>
</organism>
<keyword evidence="1" id="KW-1133">Transmembrane helix</keyword>
<dbReference type="GeneID" id="78086197"/>
<reference evidence="2 3" key="2">
    <citation type="submission" date="2013-04" db="EMBL/GenBank/DDBJ databases">
        <title>The Genome Sequence of Bilophila wadsworthia 3_1_6.</title>
        <authorList>
            <consortium name="The Broad Institute Genomics Platform"/>
            <person name="Earl A."/>
            <person name="Ward D."/>
            <person name="Feldgarden M."/>
            <person name="Gevers D."/>
            <person name="Sibley C."/>
            <person name="Strauss J."/>
            <person name="Allen-Vercoe E."/>
            <person name="Walker B."/>
            <person name="Young S."/>
            <person name="Zeng Q."/>
            <person name="Gargeya S."/>
            <person name="Fitzgerald M."/>
            <person name="Haas B."/>
            <person name="Abouelleil A."/>
            <person name="Allen A.W."/>
            <person name="Alvarado L."/>
            <person name="Arachchi H.M."/>
            <person name="Berlin A.M."/>
            <person name="Chapman S.B."/>
            <person name="Gainer-Dewar J."/>
            <person name="Goldberg J."/>
            <person name="Griggs A."/>
            <person name="Gujja S."/>
            <person name="Hansen M."/>
            <person name="Howarth C."/>
            <person name="Imamovic A."/>
            <person name="Ireland A."/>
            <person name="Larimer J."/>
            <person name="McCowan C."/>
            <person name="Murphy C."/>
            <person name="Pearson M."/>
            <person name="Poon T.W."/>
            <person name="Priest M."/>
            <person name="Roberts A."/>
            <person name="Saif S."/>
            <person name="Shea T."/>
            <person name="Sisk P."/>
            <person name="Sykes S."/>
            <person name="Wortman J."/>
            <person name="Nusbaum C."/>
            <person name="Birren B."/>
        </authorList>
    </citation>
    <scope>NUCLEOTIDE SEQUENCE [LARGE SCALE GENOMIC DNA]</scope>
    <source>
        <strain evidence="2 3">3_1_6</strain>
    </source>
</reference>
<dbReference type="AlphaFoldDB" id="E5Y4E5"/>
<protein>
    <recommendedName>
        <fullName evidence="4">Type II secretion system protein GspN</fullName>
    </recommendedName>
</protein>
<dbReference type="RefSeq" id="WP_005025857.1">
    <property type="nucleotide sequence ID" value="NZ_KE150238.1"/>
</dbReference>
<dbReference type="HOGENOM" id="CLU_893298_0_0_7"/>
<reference evidence="2 3" key="1">
    <citation type="submission" date="2010-10" db="EMBL/GenBank/DDBJ databases">
        <authorList>
            <consortium name="The Broad Institute Genome Sequencing Platform"/>
            <person name="Ward D."/>
            <person name="Earl A."/>
            <person name="Feldgarden M."/>
            <person name="Young S.K."/>
            <person name="Gargeya S."/>
            <person name="Zeng Q."/>
            <person name="Alvarado L."/>
            <person name="Berlin A."/>
            <person name="Bochicchio J."/>
            <person name="Chapman S.B."/>
            <person name="Chen Z."/>
            <person name="Freedman E."/>
            <person name="Gellesch M."/>
            <person name="Goldberg J."/>
            <person name="Griggs A."/>
            <person name="Gujja S."/>
            <person name="Heilman E."/>
            <person name="Heiman D."/>
            <person name="Howarth C."/>
            <person name="Mehta T."/>
            <person name="Neiman D."/>
            <person name="Pearson M."/>
            <person name="Roberts A."/>
            <person name="Saif S."/>
            <person name="Shea T."/>
            <person name="Shenoy N."/>
            <person name="Sisk P."/>
            <person name="Stolte C."/>
            <person name="Sykes S."/>
            <person name="White J."/>
            <person name="Yandava C."/>
            <person name="Allen-Vercoe E."/>
            <person name="Sibley C."/>
            <person name="Ambrose C.E."/>
            <person name="Strauss J."/>
            <person name="Daigneault M."/>
            <person name="Haas B."/>
            <person name="Nusbaum C."/>
            <person name="Birren B."/>
        </authorList>
    </citation>
    <scope>NUCLEOTIDE SEQUENCE [LARGE SCALE GENOMIC DNA]</scope>
    <source>
        <strain evidence="2 3">3_1_6</strain>
    </source>
</reference>
<keyword evidence="1" id="KW-0472">Membrane</keyword>
<gene>
    <name evidence="2" type="ORF">HMPREF0179_01057</name>
</gene>
<keyword evidence="1" id="KW-0812">Transmembrane</keyword>
<proteinExistence type="predicted"/>